<keyword evidence="1" id="KW-0472">Membrane</keyword>
<dbReference type="Proteomes" id="UP001634394">
    <property type="component" value="Unassembled WGS sequence"/>
</dbReference>
<feature type="transmembrane region" description="Helical" evidence="1">
    <location>
        <begin position="92"/>
        <end position="116"/>
    </location>
</feature>
<keyword evidence="1" id="KW-1133">Transmembrane helix</keyword>
<protein>
    <recommendedName>
        <fullName evidence="4">G-protein coupled receptors family 1 profile domain-containing protein</fullName>
    </recommendedName>
</protein>
<dbReference type="Gene3D" id="1.20.1070.10">
    <property type="entry name" value="Rhodopsin 7-helix transmembrane proteins"/>
    <property type="match status" value="1"/>
</dbReference>
<reference evidence="2 3" key="1">
    <citation type="submission" date="2024-11" db="EMBL/GenBank/DDBJ databases">
        <title>Chromosome-level genome assembly of the freshwater bivalve Anodonta woodiana.</title>
        <authorList>
            <person name="Chen X."/>
        </authorList>
    </citation>
    <scope>NUCLEOTIDE SEQUENCE [LARGE SCALE GENOMIC DNA]</scope>
    <source>
        <strain evidence="2">MN2024</strain>
        <tissue evidence="2">Gills</tissue>
    </source>
</reference>
<dbReference type="EMBL" id="JBJQND010000016">
    <property type="protein sequence ID" value="KAL3848031.1"/>
    <property type="molecule type" value="Genomic_DNA"/>
</dbReference>
<feature type="transmembrane region" description="Helical" evidence="1">
    <location>
        <begin position="213"/>
        <end position="235"/>
    </location>
</feature>
<sequence length="266" mass="30767">MYKTQRIPEAIRIFACSLIVRDLFEETIYMVTQLILLSPVDVDGRILRSVRLTSVECCIFISALTTAMLSLERASVLYFQTMYIKYSGRKTFLILSLLIWIADEWVSCKLCVYSGLTFAGRIIFWAGYTLLSLGILVPNLFIMKGVRSHLRHIAALNVGNNPMMSNRYQVYKSTITVTVNGLSFMLLNLPMITVSLIVHADTEQQLSDKTREMAFTIAFMFIHLHCFVNAVNYIWRLQECRVMFIETVLYWNTFFRRKAEEIRAST</sequence>
<gene>
    <name evidence="2" type="ORF">ACJMK2_018914</name>
</gene>
<evidence type="ECO:0000256" key="1">
    <source>
        <dbReference type="SAM" id="Phobius"/>
    </source>
</evidence>
<feature type="transmembrane region" description="Helical" evidence="1">
    <location>
        <begin position="122"/>
        <end position="142"/>
    </location>
</feature>
<keyword evidence="1" id="KW-0812">Transmembrane</keyword>
<proteinExistence type="predicted"/>
<feature type="transmembrane region" description="Helical" evidence="1">
    <location>
        <begin position="173"/>
        <end position="198"/>
    </location>
</feature>
<keyword evidence="3" id="KW-1185">Reference proteome</keyword>
<evidence type="ECO:0000313" key="3">
    <source>
        <dbReference type="Proteomes" id="UP001634394"/>
    </source>
</evidence>
<comment type="caution">
    <text evidence="2">The sequence shown here is derived from an EMBL/GenBank/DDBJ whole genome shotgun (WGS) entry which is preliminary data.</text>
</comment>
<name>A0ABD3UEU0_SINWO</name>
<evidence type="ECO:0008006" key="4">
    <source>
        <dbReference type="Google" id="ProtNLM"/>
    </source>
</evidence>
<dbReference type="AlphaFoldDB" id="A0ABD3UEU0"/>
<organism evidence="2 3">
    <name type="scientific">Sinanodonta woodiana</name>
    <name type="common">Chinese pond mussel</name>
    <name type="synonym">Anodonta woodiana</name>
    <dbReference type="NCBI Taxonomy" id="1069815"/>
    <lineage>
        <taxon>Eukaryota</taxon>
        <taxon>Metazoa</taxon>
        <taxon>Spiralia</taxon>
        <taxon>Lophotrochozoa</taxon>
        <taxon>Mollusca</taxon>
        <taxon>Bivalvia</taxon>
        <taxon>Autobranchia</taxon>
        <taxon>Heteroconchia</taxon>
        <taxon>Palaeoheterodonta</taxon>
        <taxon>Unionida</taxon>
        <taxon>Unionoidea</taxon>
        <taxon>Unionidae</taxon>
        <taxon>Unioninae</taxon>
        <taxon>Sinanodonta</taxon>
    </lineage>
</organism>
<evidence type="ECO:0000313" key="2">
    <source>
        <dbReference type="EMBL" id="KAL3848031.1"/>
    </source>
</evidence>
<accession>A0ABD3UEU0</accession>
<dbReference type="SUPFAM" id="SSF81321">
    <property type="entry name" value="Family A G protein-coupled receptor-like"/>
    <property type="match status" value="1"/>
</dbReference>